<proteinExistence type="predicted"/>
<dbReference type="InterPro" id="IPR036661">
    <property type="entry name" value="Luciferase-like_sf"/>
</dbReference>
<keyword evidence="2" id="KW-0288">FMN</keyword>
<dbReference type="RefSeq" id="WP_272749690.1">
    <property type="nucleotide sequence ID" value="NZ_JAQQKX010000023.1"/>
</dbReference>
<organism evidence="6 7">
    <name type="scientific">Asticcacaulis aquaticus</name>
    <dbReference type="NCBI Taxonomy" id="2984212"/>
    <lineage>
        <taxon>Bacteria</taxon>
        <taxon>Pseudomonadati</taxon>
        <taxon>Pseudomonadota</taxon>
        <taxon>Alphaproteobacteria</taxon>
        <taxon>Caulobacterales</taxon>
        <taxon>Caulobacteraceae</taxon>
        <taxon>Asticcacaulis</taxon>
    </lineage>
</organism>
<reference evidence="6 7" key="1">
    <citation type="submission" date="2023-01" db="EMBL/GenBank/DDBJ databases">
        <title>Novel species of the genus Asticcacaulis isolated from rivers.</title>
        <authorList>
            <person name="Lu H."/>
        </authorList>
    </citation>
    <scope>NUCLEOTIDE SEQUENCE [LARGE SCALE GENOMIC DNA]</scope>
    <source>
        <strain evidence="6 7">BYS171W</strain>
    </source>
</reference>
<evidence type="ECO:0000256" key="2">
    <source>
        <dbReference type="ARBA" id="ARBA00022643"/>
    </source>
</evidence>
<evidence type="ECO:0000259" key="5">
    <source>
        <dbReference type="Pfam" id="PF00296"/>
    </source>
</evidence>
<dbReference type="Pfam" id="PF00296">
    <property type="entry name" value="Bac_luciferase"/>
    <property type="match status" value="1"/>
</dbReference>
<protein>
    <submittedName>
        <fullName evidence="6">LLM class flavin-dependent oxidoreductase</fullName>
    </submittedName>
</protein>
<evidence type="ECO:0000256" key="4">
    <source>
        <dbReference type="ARBA" id="ARBA00023033"/>
    </source>
</evidence>
<gene>
    <name evidence="6" type="ORF">PQU92_18030</name>
</gene>
<dbReference type="InterPro" id="IPR011251">
    <property type="entry name" value="Luciferase-like_dom"/>
</dbReference>
<dbReference type="EMBL" id="JAQQKX010000023">
    <property type="protein sequence ID" value="MDC7685185.1"/>
    <property type="molecule type" value="Genomic_DNA"/>
</dbReference>
<feature type="domain" description="Luciferase-like" evidence="5">
    <location>
        <begin position="42"/>
        <end position="262"/>
    </location>
</feature>
<keyword evidence="4" id="KW-0503">Monooxygenase</keyword>
<evidence type="ECO:0000256" key="1">
    <source>
        <dbReference type="ARBA" id="ARBA00022630"/>
    </source>
</evidence>
<dbReference type="Proteomes" id="UP001214854">
    <property type="component" value="Unassembled WGS sequence"/>
</dbReference>
<evidence type="ECO:0000313" key="6">
    <source>
        <dbReference type="EMBL" id="MDC7685185.1"/>
    </source>
</evidence>
<keyword evidence="1" id="KW-0285">Flavoprotein</keyword>
<keyword evidence="7" id="KW-1185">Reference proteome</keyword>
<dbReference type="PANTHER" id="PTHR42847:SF4">
    <property type="entry name" value="ALKANESULFONATE MONOOXYGENASE-RELATED"/>
    <property type="match status" value="1"/>
</dbReference>
<dbReference type="SUPFAM" id="SSF51679">
    <property type="entry name" value="Bacterial luciferase-like"/>
    <property type="match status" value="1"/>
</dbReference>
<name>A0ABT5HYN0_9CAUL</name>
<comment type="caution">
    <text evidence="6">The sequence shown here is derived from an EMBL/GenBank/DDBJ whole genome shotgun (WGS) entry which is preliminary data.</text>
</comment>
<evidence type="ECO:0000313" key="7">
    <source>
        <dbReference type="Proteomes" id="UP001214854"/>
    </source>
</evidence>
<dbReference type="PANTHER" id="PTHR42847">
    <property type="entry name" value="ALKANESULFONATE MONOOXYGENASE"/>
    <property type="match status" value="1"/>
</dbReference>
<dbReference type="Gene3D" id="3.20.20.30">
    <property type="entry name" value="Luciferase-like domain"/>
    <property type="match status" value="1"/>
</dbReference>
<dbReference type="InterPro" id="IPR050172">
    <property type="entry name" value="SsuD_RutA_monooxygenase"/>
</dbReference>
<sequence length="327" mass="36205">MALEIFWQLPVNGDGRTADRSQWNRGDYQNAPSRAWRFDRVHGHEEVSYYDYLVQVARAAELGGFDGVIIPQTDEGEEPLIVAGAIARDVRRIKLVPELPAHFLSAVYTAKIATSFQRLTGGRLVLDLVTREPEAGAWHGHDRSVAEQIARADEFLTVFKGFWNEKPYTFEGQYYEVLNGGFNGPLEGQPLPEIVLSGTADEALVLGAKHADLYLFDAESPEAVSAQIARLKALAGDRPIRFGLRAEITARHTQAEAQAAAHTRDGEGDPRLSGDYDQVAQRLEAYVEAGVSTLILRARPHLEDAYRTAQHVLPRLSAWAGRLQHSA</sequence>
<accession>A0ABT5HYN0</accession>
<keyword evidence="3" id="KW-0560">Oxidoreductase</keyword>
<evidence type="ECO:0000256" key="3">
    <source>
        <dbReference type="ARBA" id="ARBA00023002"/>
    </source>
</evidence>